<comment type="caution">
    <text evidence="6">The sequence shown here is derived from an EMBL/GenBank/DDBJ whole genome shotgun (WGS) entry which is preliminary data.</text>
</comment>
<keyword evidence="2" id="KW-0805">Transcription regulation</keyword>
<evidence type="ECO:0000256" key="2">
    <source>
        <dbReference type="ARBA" id="ARBA00023015"/>
    </source>
</evidence>
<proteinExistence type="inferred from homology"/>
<dbReference type="PATRIC" id="fig|1423733.4.peg.2602"/>
<dbReference type="InterPro" id="IPR050950">
    <property type="entry name" value="HTH-type_LysR_regulators"/>
</dbReference>
<dbReference type="InterPro" id="IPR036388">
    <property type="entry name" value="WH-like_DNA-bd_sf"/>
</dbReference>
<sequence length="308" mass="34935">MKQLERERQMIQILEAIQTYGNVSQAAEALFMTQPTVSKIIRNQEKQYGISFLDRTEHPLKLTYAGEFYLDRVRKLVADYQTMSHDLSNFADNRVGRLTIGVNQSLAQVVLPAVLPEFHERYPQIQVQLSEKTSATMEEEVLNQELDLYVGITPAYNERLHYQRLYTDGGVLLIPKQRAIEDAPEELLDVSPLINGRDFIVETERTGFQRIVNSYLTKYNVRPNIVLRTANITTAMSLTAGGMGATIAPLSALTPELTAQTQVVKLTPTALQCDIAIVYNNQNEPTKQAQSFIELANRIFETTHEERE</sequence>
<dbReference type="Pfam" id="PF00126">
    <property type="entry name" value="HTH_1"/>
    <property type="match status" value="1"/>
</dbReference>
<accession>A0A0R2BIE1</accession>
<evidence type="ECO:0000256" key="1">
    <source>
        <dbReference type="ARBA" id="ARBA00009437"/>
    </source>
</evidence>
<keyword evidence="4" id="KW-0804">Transcription</keyword>
<keyword evidence="3" id="KW-0238">DNA-binding</keyword>
<dbReference type="AlphaFoldDB" id="A0A0R2BIE1"/>
<dbReference type="GO" id="GO:0003677">
    <property type="term" value="F:DNA binding"/>
    <property type="evidence" value="ECO:0007669"/>
    <property type="project" value="UniProtKB-KW"/>
</dbReference>
<dbReference type="PANTHER" id="PTHR30419:SF8">
    <property type="entry name" value="NITROGEN ASSIMILATION TRANSCRIPTIONAL ACTIVATOR-RELATED"/>
    <property type="match status" value="1"/>
</dbReference>
<feature type="domain" description="HTH lysR-type" evidence="5">
    <location>
        <begin position="11"/>
        <end position="63"/>
    </location>
</feature>
<evidence type="ECO:0000256" key="4">
    <source>
        <dbReference type="ARBA" id="ARBA00023163"/>
    </source>
</evidence>
<evidence type="ECO:0000256" key="3">
    <source>
        <dbReference type="ARBA" id="ARBA00023125"/>
    </source>
</evidence>
<reference evidence="6 7" key="1">
    <citation type="journal article" date="2015" name="Genome Announc.">
        <title>Expanding the biotechnology potential of lactobacilli through comparative genomics of 213 strains and associated genera.</title>
        <authorList>
            <person name="Sun Z."/>
            <person name="Harris H.M."/>
            <person name="McCann A."/>
            <person name="Guo C."/>
            <person name="Argimon S."/>
            <person name="Zhang W."/>
            <person name="Yang X."/>
            <person name="Jeffery I.B."/>
            <person name="Cooney J.C."/>
            <person name="Kagawa T.F."/>
            <person name="Liu W."/>
            <person name="Song Y."/>
            <person name="Salvetti E."/>
            <person name="Wrobel A."/>
            <person name="Rasinkangas P."/>
            <person name="Parkhill J."/>
            <person name="Rea M.C."/>
            <person name="O'Sullivan O."/>
            <person name="Ritari J."/>
            <person name="Douillard F.P."/>
            <person name="Paul Ross R."/>
            <person name="Yang R."/>
            <person name="Briner A.E."/>
            <person name="Felis G.E."/>
            <person name="de Vos W.M."/>
            <person name="Barrangou R."/>
            <person name="Klaenhammer T.R."/>
            <person name="Caufield P.W."/>
            <person name="Cui Y."/>
            <person name="Zhang H."/>
            <person name="O'Toole P.W."/>
        </authorList>
    </citation>
    <scope>NUCLEOTIDE SEQUENCE [LARGE SCALE GENOMIC DNA]</scope>
    <source>
        <strain evidence="6 7">DSM 20515</strain>
    </source>
</reference>
<dbReference type="GO" id="GO:0003700">
    <property type="term" value="F:DNA-binding transcription factor activity"/>
    <property type="evidence" value="ECO:0007669"/>
    <property type="project" value="InterPro"/>
</dbReference>
<evidence type="ECO:0000313" key="6">
    <source>
        <dbReference type="EMBL" id="KRM75299.1"/>
    </source>
</evidence>
<gene>
    <name evidence="6" type="ORF">FC82_GL002487</name>
</gene>
<evidence type="ECO:0000259" key="5">
    <source>
        <dbReference type="PROSITE" id="PS50931"/>
    </source>
</evidence>
<dbReference type="InterPro" id="IPR005119">
    <property type="entry name" value="LysR_subst-bd"/>
</dbReference>
<dbReference type="EMBL" id="AYYR01000054">
    <property type="protein sequence ID" value="KRM75299.1"/>
    <property type="molecule type" value="Genomic_DNA"/>
</dbReference>
<evidence type="ECO:0000313" key="7">
    <source>
        <dbReference type="Proteomes" id="UP000051845"/>
    </source>
</evidence>
<dbReference type="SUPFAM" id="SSF53850">
    <property type="entry name" value="Periplasmic binding protein-like II"/>
    <property type="match status" value="1"/>
</dbReference>
<dbReference type="GO" id="GO:0005829">
    <property type="term" value="C:cytosol"/>
    <property type="evidence" value="ECO:0007669"/>
    <property type="project" value="TreeGrafter"/>
</dbReference>
<dbReference type="InterPro" id="IPR036390">
    <property type="entry name" value="WH_DNA-bd_sf"/>
</dbReference>
<dbReference type="PANTHER" id="PTHR30419">
    <property type="entry name" value="HTH-TYPE TRANSCRIPTIONAL REGULATOR YBHD"/>
    <property type="match status" value="1"/>
</dbReference>
<name>A0A0R2BIE1_SECCO</name>
<comment type="similarity">
    <text evidence="1">Belongs to the LysR transcriptional regulatory family.</text>
</comment>
<dbReference type="Gene3D" id="3.40.190.290">
    <property type="match status" value="1"/>
</dbReference>
<dbReference type="Gene3D" id="1.10.10.10">
    <property type="entry name" value="Winged helix-like DNA-binding domain superfamily/Winged helix DNA-binding domain"/>
    <property type="match status" value="1"/>
</dbReference>
<dbReference type="InterPro" id="IPR000847">
    <property type="entry name" value="LysR_HTH_N"/>
</dbReference>
<dbReference type="CDD" id="cd05466">
    <property type="entry name" value="PBP2_LTTR_substrate"/>
    <property type="match status" value="1"/>
</dbReference>
<dbReference type="SUPFAM" id="SSF46785">
    <property type="entry name" value="Winged helix' DNA-binding domain"/>
    <property type="match status" value="1"/>
</dbReference>
<protein>
    <submittedName>
        <fullName evidence="6">LysR substrate binding domain protein</fullName>
    </submittedName>
</protein>
<dbReference type="Pfam" id="PF03466">
    <property type="entry name" value="LysR_substrate"/>
    <property type="match status" value="1"/>
</dbReference>
<dbReference type="Proteomes" id="UP000051845">
    <property type="component" value="Unassembled WGS sequence"/>
</dbReference>
<dbReference type="RefSeq" id="WP_056996904.1">
    <property type="nucleotide sequence ID" value="NZ_AYYR01000054.1"/>
</dbReference>
<dbReference type="PROSITE" id="PS50931">
    <property type="entry name" value="HTH_LYSR"/>
    <property type="match status" value="1"/>
</dbReference>
<organism evidence="6 7">
    <name type="scientific">Secundilactobacillus collinoides DSM 20515 = JCM 1123</name>
    <dbReference type="NCBI Taxonomy" id="1423733"/>
    <lineage>
        <taxon>Bacteria</taxon>
        <taxon>Bacillati</taxon>
        <taxon>Bacillota</taxon>
        <taxon>Bacilli</taxon>
        <taxon>Lactobacillales</taxon>
        <taxon>Lactobacillaceae</taxon>
        <taxon>Secundilactobacillus</taxon>
    </lineage>
</organism>